<protein>
    <submittedName>
        <fullName evidence="1">Uncharacterized protein</fullName>
    </submittedName>
</protein>
<accession>A0ACC2S491</accession>
<organism evidence="1 2">
    <name type="scientific">Entomophthora muscae</name>
    <dbReference type="NCBI Taxonomy" id="34485"/>
    <lineage>
        <taxon>Eukaryota</taxon>
        <taxon>Fungi</taxon>
        <taxon>Fungi incertae sedis</taxon>
        <taxon>Zoopagomycota</taxon>
        <taxon>Entomophthoromycotina</taxon>
        <taxon>Entomophthoromycetes</taxon>
        <taxon>Entomophthorales</taxon>
        <taxon>Entomophthoraceae</taxon>
        <taxon>Entomophthora</taxon>
    </lineage>
</organism>
<evidence type="ECO:0000313" key="1">
    <source>
        <dbReference type="EMBL" id="KAJ9056976.1"/>
    </source>
</evidence>
<keyword evidence="2" id="KW-1185">Reference proteome</keyword>
<evidence type="ECO:0000313" key="2">
    <source>
        <dbReference type="Proteomes" id="UP001165960"/>
    </source>
</evidence>
<reference evidence="1" key="1">
    <citation type="submission" date="2022-04" db="EMBL/GenBank/DDBJ databases">
        <title>Genome of the entomopathogenic fungus Entomophthora muscae.</title>
        <authorList>
            <person name="Elya C."/>
            <person name="Lovett B.R."/>
            <person name="Lee E."/>
            <person name="Macias A.M."/>
            <person name="Hajek A.E."/>
            <person name="De Bivort B.L."/>
            <person name="Kasson M.T."/>
            <person name="De Fine Licht H.H."/>
            <person name="Stajich J.E."/>
        </authorList>
    </citation>
    <scope>NUCLEOTIDE SEQUENCE</scope>
    <source>
        <strain evidence="1">Berkeley</strain>
    </source>
</reference>
<name>A0ACC2S491_9FUNG</name>
<sequence length="156" mass="17756">MSIFFSNSACTQLSSFYCTSNTIMACCLSLNILGVYFKRSLSKEEVQHQLFSCTKAEIVISDAKLQYGLHWGGLNTGSLLQQDVLFQYCTKFDLQHVRPAEFCPQNDHVYVQAQLMNSYLAKPVVIFSDHHSLHVEITLASLLDVAPVFRLERYHL</sequence>
<proteinExistence type="predicted"/>
<dbReference type="EMBL" id="QTSX02005840">
    <property type="protein sequence ID" value="KAJ9056976.1"/>
    <property type="molecule type" value="Genomic_DNA"/>
</dbReference>
<comment type="caution">
    <text evidence="1">The sequence shown here is derived from an EMBL/GenBank/DDBJ whole genome shotgun (WGS) entry which is preliminary data.</text>
</comment>
<gene>
    <name evidence="1" type="ORF">DSO57_1026923</name>
</gene>
<dbReference type="Proteomes" id="UP001165960">
    <property type="component" value="Unassembled WGS sequence"/>
</dbReference>